<feature type="chain" id="PRO_5032799083" evidence="1">
    <location>
        <begin position="31"/>
        <end position="368"/>
    </location>
</feature>
<evidence type="ECO:0000313" key="4">
    <source>
        <dbReference type="Proteomes" id="UP000580517"/>
    </source>
</evidence>
<dbReference type="PANTHER" id="PTHR38731">
    <property type="entry name" value="LIPL45-RELATED LIPOPROTEIN-RELATED"/>
    <property type="match status" value="1"/>
</dbReference>
<dbReference type="Proteomes" id="UP000580517">
    <property type="component" value="Unassembled WGS sequence"/>
</dbReference>
<evidence type="ECO:0000259" key="2">
    <source>
        <dbReference type="PROSITE" id="PS51782"/>
    </source>
</evidence>
<keyword evidence="4" id="KW-1185">Reference proteome</keyword>
<dbReference type="InterPro" id="IPR006860">
    <property type="entry name" value="FecR"/>
</dbReference>
<keyword evidence="1" id="KW-0732">Signal</keyword>
<dbReference type="OrthoDB" id="9813091at2"/>
<feature type="signal peptide" evidence="1">
    <location>
        <begin position="1"/>
        <end position="30"/>
    </location>
</feature>
<gene>
    <name evidence="3" type="ORF">H0A68_09895</name>
</gene>
<dbReference type="PROSITE" id="PS51782">
    <property type="entry name" value="LYSM"/>
    <property type="match status" value="1"/>
</dbReference>
<dbReference type="RefSeq" id="WP_129969650.1">
    <property type="nucleotide sequence ID" value="NZ_JACCEW010000003.1"/>
</dbReference>
<evidence type="ECO:0000313" key="3">
    <source>
        <dbReference type="EMBL" id="NYT37182.1"/>
    </source>
</evidence>
<dbReference type="Gene3D" id="2.60.120.1440">
    <property type="match status" value="1"/>
</dbReference>
<protein>
    <submittedName>
        <fullName evidence="3">FecR domain-containing protein</fullName>
    </submittedName>
</protein>
<sequence>MNTTQHTGRRALACLLAACALAILPFASPAKPAGAEGDNFIYQVEAGDTLLALAERYTGKSANWQALQSLNHIGDPTRLPIALELKIPFSLIPEDPSQARVSHVSGEARLDGEPLRQGDLASEGNVIRTGARGYVTLALSDGSKISVPANSALHLKRLRVFRGTGLTDSIFSMQDGGLESEVSPEHTGVGRFEVQTPVSITGVRGTRLRVRVASDGSQSEVIQGRARLNTSQAGRAMLRAGQGAATSASGELLGVRQLLPAPQVSDPKRGGGGWQAHITPMPDAVAYLVRVAGDSQGTQLYSSQRVRGPDISFSAPGTGHYYARVRAIDANGIMGEDAVLPFEGLAALRTSFGLTVATGFQTPVLLGY</sequence>
<dbReference type="Pfam" id="PF01476">
    <property type="entry name" value="LysM"/>
    <property type="match status" value="1"/>
</dbReference>
<dbReference type="SUPFAM" id="SSF54106">
    <property type="entry name" value="LysM domain"/>
    <property type="match status" value="1"/>
</dbReference>
<dbReference type="PANTHER" id="PTHR38731:SF3">
    <property type="entry name" value="BLL6125 PROTEIN"/>
    <property type="match status" value="1"/>
</dbReference>
<proteinExistence type="predicted"/>
<feature type="domain" description="LysM" evidence="2">
    <location>
        <begin position="40"/>
        <end position="87"/>
    </location>
</feature>
<dbReference type="Gene3D" id="3.10.350.10">
    <property type="entry name" value="LysM domain"/>
    <property type="match status" value="1"/>
</dbReference>
<comment type="caution">
    <text evidence="3">The sequence shown here is derived from an EMBL/GenBank/DDBJ whole genome shotgun (WGS) entry which is preliminary data.</text>
</comment>
<dbReference type="InterPro" id="IPR036779">
    <property type="entry name" value="LysM_dom_sf"/>
</dbReference>
<accession>A0A853FC13</accession>
<name>A0A853FC13_9BURK</name>
<dbReference type="Pfam" id="PF04773">
    <property type="entry name" value="FecR"/>
    <property type="match status" value="1"/>
</dbReference>
<organism evidence="3 4">
    <name type="scientific">Allopusillimonas soli</name>
    <dbReference type="NCBI Taxonomy" id="659016"/>
    <lineage>
        <taxon>Bacteria</taxon>
        <taxon>Pseudomonadati</taxon>
        <taxon>Pseudomonadota</taxon>
        <taxon>Betaproteobacteria</taxon>
        <taxon>Burkholderiales</taxon>
        <taxon>Alcaligenaceae</taxon>
        <taxon>Allopusillimonas</taxon>
    </lineage>
</organism>
<reference evidence="3 4" key="1">
    <citation type="submission" date="2020-07" db="EMBL/GenBank/DDBJ databases">
        <title>Taxonomic revisions and descriptions of new bacterial species based on genomic comparisons in the high-G+C-content subgroup of the family Alcaligenaceae.</title>
        <authorList>
            <person name="Szabo A."/>
            <person name="Felfoldi T."/>
        </authorList>
    </citation>
    <scope>NUCLEOTIDE SEQUENCE [LARGE SCALE GENOMIC DNA]</scope>
    <source>
        <strain evidence="3 4">DSM 25264</strain>
    </source>
</reference>
<dbReference type="AlphaFoldDB" id="A0A853FC13"/>
<evidence type="ECO:0000256" key="1">
    <source>
        <dbReference type="SAM" id="SignalP"/>
    </source>
</evidence>
<dbReference type="CDD" id="cd00118">
    <property type="entry name" value="LysM"/>
    <property type="match status" value="1"/>
</dbReference>
<dbReference type="InterPro" id="IPR018392">
    <property type="entry name" value="LysM"/>
</dbReference>
<dbReference type="EMBL" id="JACCEW010000003">
    <property type="protein sequence ID" value="NYT37182.1"/>
    <property type="molecule type" value="Genomic_DNA"/>
</dbReference>